<dbReference type="InterPro" id="IPR027417">
    <property type="entry name" value="P-loop_NTPase"/>
</dbReference>
<dbReference type="GO" id="GO:0005663">
    <property type="term" value="C:DNA replication factor C complex"/>
    <property type="evidence" value="ECO:0007669"/>
    <property type="project" value="TreeGrafter"/>
</dbReference>
<dbReference type="RefSeq" id="XP_020547681.1">
    <property type="nucleotide sequence ID" value="XM_020692022.1"/>
</dbReference>
<feature type="region of interest" description="Disordered" evidence="1">
    <location>
        <begin position="140"/>
        <end position="182"/>
    </location>
</feature>
<dbReference type="Proteomes" id="UP000504604">
    <property type="component" value="Linkage group LG1"/>
</dbReference>
<dbReference type="OrthoDB" id="761538at2759"/>
<dbReference type="PANTHER" id="PTHR11669:SF52">
    <property type="entry name" value="OS10G0574500 PROTEIN"/>
    <property type="match status" value="1"/>
</dbReference>
<name>A0A8M8UV20_SESIN</name>
<dbReference type="InterPro" id="IPR008921">
    <property type="entry name" value="DNA_pol3_clamp-load_cplx_C"/>
</dbReference>
<dbReference type="FunFam" id="1.10.8.60:FF:000030">
    <property type="entry name" value="replication factor C subunit 3"/>
    <property type="match status" value="1"/>
</dbReference>
<dbReference type="GO" id="GO:0006281">
    <property type="term" value="P:DNA repair"/>
    <property type="evidence" value="ECO:0007669"/>
    <property type="project" value="TreeGrafter"/>
</dbReference>
<sequence length="681" mass="77369">MPSPVIPRSKSAPDITSPHSPLNVLSSSKSVRSARSTGSSIISWRKKLGVYISGKKKNSNLTEERLEEFNRRNTLIEARYNTSSPYYKGLTDFSLVINREKLSGSSPGRESHATSYISSGTKSSFIVMVQEWGSSCFTTSKKHDKNSYSPVSWTKSSSSTKSSQHTRFMTSSSSSSSSKISEKVIRTKTIQNDSEFERRKVTFLSMRTEDAIIPSTMKKPLGEKDSKPASMLPVPPPIESPLMLPLPPPTASPPESLPYPLPHVTLPTGQTLLTQPPAAGGGVIHENKATTTAEVQRIYIWADNYRPFWLQDFLCNRRTALWLQAIVRNWRDKGEECGHFIFEGNPGVGKRTMIGAFLREAFGEDKVKAREECKKFYLKGEALGSILVNLKVSPQHVEVNLSELKGYEKHVIVELIKEKNQTSDTTLECNEENCKAIVLHEADKLSTDALSYIKWMLEKFKGCNKVFFCCSDAKKLQEIKPLCTYVQLLEPSIEEILHVLAFIATQEGIQLPHELAYKIASNSKNNLRQAIRSFEATWHFSGCSTTLTEDQDIKTGWEDKIANIARNVLEEQSPKQLYNIRGELQNLIEHNVAPEFIFQTLKEELKKILPDQLQPQFDHLYEEYQKNRANKNHCSSAHQQEELGNRQNYQKKNVQQFMRIEEFIARFMSWYKGFTINNKDF</sequence>
<feature type="region of interest" description="Disordered" evidence="1">
    <location>
        <begin position="1"/>
        <end position="29"/>
    </location>
</feature>
<dbReference type="Gene3D" id="1.10.8.60">
    <property type="match status" value="1"/>
</dbReference>
<gene>
    <name evidence="3" type="primary">LOC105168170</name>
</gene>
<dbReference type="SUPFAM" id="SSF48019">
    <property type="entry name" value="post-AAA+ oligomerization domain-like"/>
    <property type="match status" value="1"/>
</dbReference>
<dbReference type="Pfam" id="PF21960">
    <property type="entry name" value="RCF1-5-like_lid"/>
    <property type="match status" value="1"/>
</dbReference>
<keyword evidence="2" id="KW-1185">Reference proteome</keyword>
<dbReference type="AlphaFoldDB" id="A0A8M8UV20"/>
<evidence type="ECO:0000256" key="1">
    <source>
        <dbReference type="SAM" id="MobiDB-lite"/>
    </source>
</evidence>
<dbReference type="GO" id="GO:0005634">
    <property type="term" value="C:nucleus"/>
    <property type="evidence" value="ECO:0007669"/>
    <property type="project" value="TreeGrafter"/>
</dbReference>
<reference evidence="2" key="1">
    <citation type="submission" date="2024-10" db="UniProtKB">
        <authorList>
            <consortium name="RefSeq"/>
        </authorList>
    </citation>
    <scope>NUCLEOTIDE SEQUENCE [LARGE SCALE GENOMIC DNA]</scope>
    <source>
        <strain evidence="2">cv. Zhongzhi No. 13</strain>
    </source>
</reference>
<dbReference type="SUPFAM" id="SSF52540">
    <property type="entry name" value="P-loop containing nucleoside triphosphate hydrolases"/>
    <property type="match status" value="1"/>
</dbReference>
<organism evidence="2 3">
    <name type="scientific">Sesamum indicum</name>
    <name type="common">Oriental sesame</name>
    <name type="synonym">Sesamum orientale</name>
    <dbReference type="NCBI Taxonomy" id="4182"/>
    <lineage>
        <taxon>Eukaryota</taxon>
        <taxon>Viridiplantae</taxon>
        <taxon>Streptophyta</taxon>
        <taxon>Embryophyta</taxon>
        <taxon>Tracheophyta</taxon>
        <taxon>Spermatophyta</taxon>
        <taxon>Magnoliopsida</taxon>
        <taxon>eudicotyledons</taxon>
        <taxon>Gunneridae</taxon>
        <taxon>Pentapetalae</taxon>
        <taxon>asterids</taxon>
        <taxon>lamiids</taxon>
        <taxon>Lamiales</taxon>
        <taxon>Pedaliaceae</taxon>
        <taxon>Sesamum</taxon>
    </lineage>
</organism>
<proteinExistence type="predicted"/>
<dbReference type="Gene3D" id="1.20.272.10">
    <property type="match status" value="1"/>
</dbReference>
<evidence type="ECO:0000313" key="2">
    <source>
        <dbReference type="Proteomes" id="UP000504604"/>
    </source>
</evidence>
<dbReference type="GO" id="GO:0003689">
    <property type="term" value="F:DNA clamp loader activity"/>
    <property type="evidence" value="ECO:0007669"/>
    <property type="project" value="TreeGrafter"/>
</dbReference>
<dbReference type="InterPro" id="IPR050238">
    <property type="entry name" value="DNA_Rep/Repair_Clamp_Loader"/>
</dbReference>
<protein>
    <submittedName>
        <fullName evidence="3">Replication factor C subunit 5-like</fullName>
    </submittedName>
</protein>
<evidence type="ECO:0000313" key="3">
    <source>
        <dbReference type="RefSeq" id="XP_020547681.1"/>
    </source>
</evidence>
<dbReference type="Gene3D" id="3.40.50.300">
    <property type="entry name" value="P-loop containing nucleotide triphosphate hydrolases"/>
    <property type="match status" value="1"/>
</dbReference>
<reference evidence="3" key="2">
    <citation type="submission" date="2025-08" db="UniProtKB">
        <authorList>
            <consortium name="RefSeq"/>
        </authorList>
    </citation>
    <scope>IDENTIFICATION</scope>
</reference>
<feature type="compositionally biased region" description="Low complexity" evidence="1">
    <location>
        <begin position="147"/>
        <end position="163"/>
    </location>
</feature>
<dbReference type="KEGG" id="sind:105168170"/>
<dbReference type="GO" id="GO:0006261">
    <property type="term" value="P:DNA-templated DNA replication"/>
    <property type="evidence" value="ECO:0007669"/>
    <property type="project" value="TreeGrafter"/>
</dbReference>
<dbReference type="GO" id="GO:0003677">
    <property type="term" value="F:DNA binding"/>
    <property type="evidence" value="ECO:0007669"/>
    <property type="project" value="InterPro"/>
</dbReference>
<dbReference type="PANTHER" id="PTHR11669">
    <property type="entry name" value="REPLICATION FACTOR C / DNA POLYMERASE III GAMMA-TAU SUBUNIT"/>
    <property type="match status" value="1"/>
</dbReference>
<accession>A0A8M8UV20</accession>
<dbReference type="GeneID" id="105168170"/>